<feature type="domain" description="Transposase IS116/IS110/IS902 C-terminal" evidence="2">
    <location>
        <begin position="297"/>
        <end position="373"/>
    </location>
</feature>
<accession>A0A915U6V6</accession>
<feature type="domain" description="Transposase IS110-like N-terminal" evidence="1">
    <location>
        <begin position="21"/>
        <end position="174"/>
    </location>
</feature>
<sequence>MKVTRTAQKINMDNIVDISVDVHKDTLCFFFEIDGAEFSYTCSNRTTIIEKRLISYRDIALEHGRKGLRIICEPTGQFQNKLMRTARRLGFFTNYVNAESVAKFRVVESNDNNKTDKKDPRVINTLGKLNKVIRFRMIGEKYLMLRKLHKICDECDVAITSHRCRISKLLVELFCDYSFKKDFLYSNSGLALVAQYGCNPYRIVDDGYQIFCRKMRKAAPRIMSRTLERLWEDANSSVLNVLPPGYVQVLEQYLYDRLDDYFNVLERKEKITEQMVEILEKLRLDDPLIPPPTPHVISEKNLARLLAETGPLSDFANWRKLMRYAGLNLKTRQSGTYQGQNKISKKGRKLLRKVLQAIVLPLVKKGRLYGEFYHKKKDETKMPGNKAMTIVARHLLKKIFGWYRSGEAFDERRFFTCQSRYETMAKAA</sequence>
<evidence type="ECO:0000259" key="1">
    <source>
        <dbReference type="Pfam" id="PF01548"/>
    </source>
</evidence>
<evidence type="ECO:0000313" key="4">
    <source>
        <dbReference type="Proteomes" id="UP001063350"/>
    </source>
</evidence>
<dbReference type="EMBL" id="AP024233">
    <property type="protein sequence ID" value="BCO10627.1"/>
    <property type="molecule type" value="Genomic_DNA"/>
</dbReference>
<organism evidence="3 4">
    <name type="scientific">Desulfolithobacter dissulfuricans</name>
    <dbReference type="NCBI Taxonomy" id="2795293"/>
    <lineage>
        <taxon>Bacteria</taxon>
        <taxon>Pseudomonadati</taxon>
        <taxon>Thermodesulfobacteriota</taxon>
        <taxon>Desulfobulbia</taxon>
        <taxon>Desulfobulbales</taxon>
        <taxon>Desulfobulbaceae</taxon>
        <taxon>Desulfolithobacter</taxon>
    </lineage>
</organism>
<dbReference type="GO" id="GO:0003677">
    <property type="term" value="F:DNA binding"/>
    <property type="evidence" value="ECO:0007669"/>
    <property type="project" value="InterPro"/>
</dbReference>
<dbReference type="GO" id="GO:0006313">
    <property type="term" value="P:DNA transposition"/>
    <property type="evidence" value="ECO:0007669"/>
    <property type="project" value="InterPro"/>
</dbReference>
<dbReference type="Proteomes" id="UP001063350">
    <property type="component" value="Chromosome"/>
</dbReference>
<dbReference type="AlphaFoldDB" id="A0A915U6V6"/>
<dbReference type="PANTHER" id="PTHR33055">
    <property type="entry name" value="TRANSPOSASE FOR INSERTION SEQUENCE ELEMENT IS1111A"/>
    <property type="match status" value="1"/>
</dbReference>
<dbReference type="InterPro" id="IPR003346">
    <property type="entry name" value="Transposase_20"/>
</dbReference>
<dbReference type="Pfam" id="PF02371">
    <property type="entry name" value="Transposase_20"/>
    <property type="match status" value="1"/>
</dbReference>
<dbReference type="GO" id="GO:0004803">
    <property type="term" value="F:transposase activity"/>
    <property type="evidence" value="ECO:0007669"/>
    <property type="project" value="InterPro"/>
</dbReference>
<name>A0A915U6V6_9BACT</name>
<keyword evidence="4" id="KW-1185">Reference proteome</keyword>
<dbReference type="InterPro" id="IPR047650">
    <property type="entry name" value="Transpos_IS110"/>
</dbReference>
<dbReference type="InterPro" id="IPR002525">
    <property type="entry name" value="Transp_IS110-like_N"/>
</dbReference>
<dbReference type="PANTHER" id="PTHR33055:SF17">
    <property type="entry name" value="THIRD ORF IN TRANSPOSON ISC1491"/>
    <property type="match status" value="1"/>
</dbReference>
<evidence type="ECO:0000259" key="2">
    <source>
        <dbReference type="Pfam" id="PF02371"/>
    </source>
</evidence>
<proteinExistence type="predicted"/>
<dbReference type="Pfam" id="PF01548">
    <property type="entry name" value="DEDD_Tnp_IS110"/>
    <property type="match status" value="1"/>
</dbReference>
<evidence type="ECO:0000313" key="3">
    <source>
        <dbReference type="EMBL" id="BCO10627.1"/>
    </source>
</evidence>
<protein>
    <submittedName>
        <fullName evidence="3">Uncharacterized protein</fullName>
    </submittedName>
</protein>
<reference evidence="3" key="1">
    <citation type="submission" date="2020-12" db="EMBL/GenBank/DDBJ databases">
        <title>Desulfobium dissulfuricans gen. nov., sp. nov., a novel mesophilic, sulfate-reducing bacterium isolated from a deep-sea hydrothermal vent.</title>
        <authorList>
            <person name="Hashimoto Y."/>
            <person name="Tame A."/>
            <person name="Sawayama S."/>
            <person name="Miyazaki J."/>
            <person name="Takai K."/>
            <person name="Nakagawa S."/>
        </authorList>
    </citation>
    <scope>NUCLEOTIDE SEQUENCE</scope>
    <source>
        <strain evidence="3">GF1</strain>
    </source>
</reference>
<dbReference type="KEGG" id="ddu:GF1_30030"/>
<gene>
    <name evidence="3" type="ORF">GF1_30030</name>
</gene>